<dbReference type="RefSeq" id="WP_055660279.1">
    <property type="nucleotide sequence ID" value="NZ_CABIXC010000026.1"/>
</dbReference>
<feature type="domain" description="Glycoside hydrolase family 2 immunoglobulin-like beta-sandwich" evidence="4">
    <location>
        <begin position="179"/>
        <end position="280"/>
    </location>
</feature>
<name>A0A174ML69_9FIRM</name>
<evidence type="ECO:0000259" key="6">
    <source>
        <dbReference type="Pfam" id="PF02837"/>
    </source>
</evidence>
<gene>
    <name evidence="7" type="primary">ebgA_3</name>
    <name evidence="7" type="ORF">ERS852407_05668</name>
</gene>
<evidence type="ECO:0000256" key="1">
    <source>
        <dbReference type="ARBA" id="ARBA00007401"/>
    </source>
</evidence>
<dbReference type="SUPFAM" id="SSF51445">
    <property type="entry name" value="(Trans)glycosidases"/>
    <property type="match status" value="1"/>
</dbReference>
<dbReference type="Gene3D" id="2.60.40.10">
    <property type="entry name" value="Immunoglobulins"/>
    <property type="match status" value="1"/>
</dbReference>
<evidence type="ECO:0000256" key="2">
    <source>
        <dbReference type="ARBA" id="ARBA00022801"/>
    </source>
</evidence>
<evidence type="ECO:0000259" key="4">
    <source>
        <dbReference type="Pfam" id="PF00703"/>
    </source>
</evidence>
<dbReference type="InterPro" id="IPR006102">
    <property type="entry name" value="Ig-like_GH2"/>
</dbReference>
<feature type="domain" description="Glycoside hydrolase family 2 catalytic" evidence="5">
    <location>
        <begin position="282"/>
        <end position="444"/>
    </location>
</feature>
<dbReference type="InterPro" id="IPR006104">
    <property type="entry name" value="Glyco_hydro_2_N"/>
</dbReference>
<dbReference type="GO" id="GO:0005975">
    <property type="term" value="P:carbohydrate metabolic process"/>
    <property type="evidence" value="ECO:0007669"/>
    <property type="project" value="InterPro"/>
</dbReference>
<dbReference type="Proteomes" id="UP000095651">
    <property type="component" value="Unassembled WGS sequence"/>
</dbReference>
<dbReference type="SUPFAM" id="SSF49303">
    <property type="entry name" value="beta-Galactosidase/glucuronidase domain"/>
    <property type="match status" value="1"/>
</dbReference>
<evidence type="ECO:0000313" key="8">
    <source>
        <dbReference type="Proteomes" id="UP000095651"/>
    </source>
</evidence>
<dbReference type="AlphaFoldDB" id="A0A174ML69"/>
<evidence type="ECO:0000259" key="5">
    <source>
        <dbReference type="Pfam" id="PF02836"/>
    </source>
</evidence>
<dbReference type="Pfam" id="PF02837">
    <property type="entry name" value="Glyco_hydro_2_N"/>
    <property type="match status" value="1"/>
</dbReference>
<dbReference type="EC" id="3.2.1.23" evidence="7"/>
<dbReference type="EMBL" id="CYZE01000026">
    <property type="protein sequence ID" value="CUP34695.1"/>
    <property type="molecule type" value="Genomic_DNA"/>
</dbReference>
<dbReference type="GO" id="GO:0004565">
    <property type="term" value="F:beta-galactosidase activity"/>
    <property type="evidence" value="ECO:0007669"/>
    <property type="project" value="UniProtKB-EC"/>
</dbReference>
<keyword evidence="3 7" id="KW-0326">Glycosidase</keyword>
<reference evidence="7 8" key="1">
    <citation type="submission" date="2015-09" db="EMBL/GenBank/DDBJ databases">
        <authorList>
            <consortium name="Pathogen Informatics"/>
        </authorList>
    </citation>
    <scope>NUCLEOTIDE SEQUENCE [LARGE SCALE GENOMIC DNA]</scope>
    <source>
        <strain evidence="7 8">2789STDY5608850</strain>
    </source>
</reference>
<feature type="domain" description="Glycosyl hydrolases family 2 sugar binding" evidence="6">
    <location>
        <begin position="18"/>
        <end position="140"/>
    </location>
</feature>
<accession>A0A174ML69</accession>
<dbReference type="Gene3D" id="3.20.20.80">
    <property type="entry name" value="Glycosidases"/>
    <property type="match status" value="1"/>
</dbReference>
<dbReference type="PANTHER" id="PTHR42732">
    <property type="entry name" value="BETA-GALACTOSIDASE"/>
    <property type="match status" value="1"/>
</dbReference>
<dbReference type="InterPro" id="IPR006103">
    <property type="entry name" value="Glyco_hydro_2_cat"/>
</dbReference>
<evidence type="ECO:0000256" key="3">
    <source>
        <dbReference type="ARBA" id="ARBA00023295"/>
    </source>
</evidence>
<dbReference type="InterPro" id="IPR036156">
    <property type="entry name" value="Beta-gal/glucu_dom_sf"/>
</dbReference>
<evidence type="ECO:0000313" key="7">
    <source>
        <dbReference type="EMBL" id="CUP34695.1"/>
    </source>
</evidence>
<keyword evidence="2 7" id="KW-0378">Hydrolase</keyword>
<dbReference type="Pfam" id="PF00703">
    <property type="entry name" value="Glyco_hydro_2"/>
    <property type="match status" value="1"/>
</dbReference>
<dbReference type="Gene3D" id="2.60.120.260">
    <property type="entry name" value="Galactose-binding domain-like"/>
    <property type="match status" value="1"/>
</dbReference>
<dbReference type="InterPro" id="IPR051913">
    <property type="entry name" value="GH2_Domain-Containing"/>
</dbReference>
<dbReference type="SUPFAM" id="SSF49785">
    <property type="entry name" value="Galactose-binding domain-like"/>
    <property type="match status" value="1"/>
</dbReference>
<organism evidence="7 8">
    <name type="scientific">Hungatella hathewayi</name>
    <dbReference type="NCBI Taxonomy" id="154046"/>
    <lineage>
        <taxon>Bacteria</taxon>
        <taxon>Bacillati</taxon>
        <taxon>Bacillota</taxon>
        <taxon>Clostridia</taxon>
        <taxon>Lachnospirales</taxon>
        <taxon>Lachnospiraceae</taxon>
        <taxon>Hungatella</taxon>
    </lineage>
</organism>
<dbReference type="InterPro" id="IPR013783">
    <property type="entry name" value="Ig-like_fold"/>
</dbReference>
<protein>
    <submittedName>
        <fullName evidence="7">Glycoside hydrolase</fullName>
        <ecNumber evidence="7">3.2.1.23</ecNumber>
    </submittedName>
</protein>
<sequence>MDNKYRPRPDFAREDWFSLNGEWDFEFEEDRKEELEGWIWKTQFTKKILVPFVYQTEKSGIHDSTIHEQVWYRRTFTVPDNMCGKRLFLKFGAVDYKAEVWLNGRFLGEHSGGYTPFEFEITPWMADENTVVLRVTDRPDTAQPRGKQYWKEKGDRCWYVASTGIWQNVWLEAVSGSPITHVKLTPDIDTNTVEAVITVDEYQPEDTMEIEVTYQGRGVKTMEVSLDGYRTRVVIAMKPEDFIDELHYWTPEQPNLYDVSLRLVRGGKLQDHVNTYFGMRKISIEDGRIMLNHKPCYLKMVLDQGYWEESALTAPSDEALRQDILLTKALGFNGARKHQKIEDPRYYYWADKLGLLVWAEMPSGYEFCDREIGNLSREYVEFIMRDYNHPSIIAWVPLNESWGIRKVLVDPAQQNFAVSMYHLTKAMDPGRLVSTNDGWENVKTDIVGIHDYHKEGAGILKYAGTLSGNPESVFPESRRLFAYGTCCDKENSVFMVTEYGGIALCQDTGNGENWGYDRPERSPEDLLRRYRDVTGAIAGIRQISGFCYTQLTDVYQEVNGILNMKHQPKFPCSQMKEINDQIK</sequence>
<comment type="similarity">
    <text evidence="1">Belongs to the glycosyl hydrolase 2 family.</text>
</comment>
<dbReference type="InterPro" id="IPR008979">
    <property type="entry name" value="Galactose-bd-like_sf"/>
</dbReference>
<dbReference type="InterPro" id="IPR017853">
    <property type="entry name" value="GH"/>
</dbReference>
<proteinExistence type="inferred from homology"/>
<dbReference type="PANTHER" id="PTHR42732:SF3">
    <property type="entry name" value="HYDROLASE"/>
    <property type="match status" value="1"/>
</dbReference>
<dbReference type="Pfam" id="PF02836">
    <property type="entry name" value="Glyco_hydro_2_C"/>
    <property type="match status" value="1"/>
</dbReference>